<organism evidence="1">
    <name type="scientific">Streptomyces sp. NBC_01401</name>
    <dbReference type="NCBI Taxonomy" id="2903854"/>
    <lineage>
        <taxon>Bacteria</taxon>
        <taxon>Bacillati</taxon>
        <taxon>Actinomycetota</taxon>
        <taxon>Actinomycetes</taxon>
        <taxon>Kitasatosporales</taxon>
        <taxon>Streptomycetaceae</taxon>
        <taxon>Streptomyces</taxon>
    </lineage>
</organism>
<gene>
    <name evidence="1" type="ORF">OG626_14340</name>
</gene>
<proteinExistence type="predicted"/>
<name>A0AAU3GS57_9ACTN</name>
<dbReference type="AlphaFoldDB" id="A0AAU3GS57"/>
<dbReference type="EMBL" id="CP109535">
    <property type="protein sequence ID" value="WTY96007.1"/>
    <property type="molecule type" value="Genomic_DNA"/>
</dbReference>
<dbReference type="PANTHER" id="PTHR34613:SF1">
    <property type="entry name" value="SLL6017 PROTEIN"/>
    <property type="match status" value="1"/>
</dbReference>
<reference evidence="1" key="1">
    <citation type="submission" date="2022-10" db="EMBL/GenBank/DDBJ databases">
        <title>The complete genomes of actinobacterial strains from the NBC collection.</title>
        <authorList>
            <person name="Joergensen T.S."/>
            <person name="Alvarez Arevalo M."/>
            <person name="Sterndorff E.B."/>
            <person name="Faurdal D."/>
            <person name="Vuksanovic O."/>
            <person name="Mourched A.-S."/>
            <person name="Charusanti P."/>
            <person name="Shaw S."/>
            <person name="Blin K."/>
            <person name="Weber T."/>
        </authorList>
    </citation>
    <scope>NUCLEOTIDE SEQUENCE</scope>
    <source>
        <strain evidence="1">NBC_01401</strain>
    </source>
</reference>
<evidence type="ECO:0008006" key="2">
    <source>
        <dbReference type="Google" id="ProtNLM"/>
    </source>
</evidence>
<evidence type="ECO:0000313" key="1">
    <source>
        <dbReference type="EMBL" id="WTY96007.1"/>
    </source>
</evidence>
<protein>
    <recommendedName>
        <fullName evidence="2">Rpn family recombination-promoting nuclease/putative transposase</fullName>
    </recommendedName>
</protein>
<accession>A0AAU3GS57</accession>
<dbReference type="PANTHER" id="PTHR34613">
    <property type="entry name" value="SLL0800 PROTEIN"/>
    <property type="match status" value="1"/>
</dbReference>
<sequence length="286" mass="31495">MVNSSHEAMHRIFQEDPGIFTRTFRTLGIPFPDTTEVSVLTTDLTETQPLERRLDTLLQVGTVDGRSYLLAVEAQGRKDPAKHSSWTYYLAHLHAKYGLDPVLLVVCQDESTARWAARTIHIGPPEWPSLTVRPLALGPHNVPRVTDPSAAARDVPLAAFSAITHGKDPNAAAILEALATALKTVDEETATIFGELTELGLGNTPAAQIWRDLMAIDLSFFRSESSQRLRAEGKADAVVQVLEERGITITTETRQRIQACTDTETLSRWLTRALTATTAQELFNQA</sequence>